<dbReference type="EMBL" id="PRKW01000007">
    <property type="protein sequence ID" value="PPB48089.1"/>
    <property type="molecule type" value="Genomic_DNA"/>
</dbReference>
<sequence length="142" mass="15558">MTKRQPLSAPDHPAEGKRVGLARKIVGGFFVFTGGVHLGIVMADPQLYANFAQESFIPLVERAWNQIFMAAPARWGLVVSLGEATLGVLLLRGGEWAKAGWIGVIAFHLGLMLFGWGFWLWSVPALVFLVWAARADWPSLGE</sequence>
<evidence type="ECO:0008006" key="4">
    <source>
        <dbReference type="Google" id="ProtNLM"/>
    </source>
</evidence>
<name>A0A2S5IU60_9MICC</name>
<dbReference type="OrthoDB" id="5148099at2"/>
<comment type="caution">
    <text evidence="2">The sequence shown here is derived from an EMBL/GenBank/DDBJ whole genome shotgun (WGS) entry which is preliminary data.</text>
</comment>
<feature type="transmembrane region" description="Helical" evidence="1">
    <location>
        <begin position="21"/>
        <end position="43"/>
    </location>
</feature>
<keyword evidence="1" id="KW-1133">Transmembrane helix</keyword>
<reference evidence="2 3" key="1">
    <citation type="journal article" date="2014" name="Int. J. Syst. Evol. Microbiol.">
        <title>Arthrobacter pityocampae sp. nov., isolated from Thaumetopoea pityocampa (Lep., Thaumetopoeidae).</title>
        <authorList>
            <person name="Ince I.A."/>
            <person name="Demirbag Z."/>
            <person name="Kati H."/>
        </authorList>
    </citation>
    <scope>NUCLEOTIDE SEQUENCE [LARGE SCALE GENOMIC DNA]</scope>
    <source>
        <strain evidence="2 3">Tp2</strain>
    </source>
</reference>
<dbReference type="Proteomes" id="UP000239297">
    <property type="component" value="Unassembled WGS sequence"/>
</dbReference>
<feature type="transmembrane region" description="Helical" evidence="1">
    <location>
        <begin position="101"/>
        <end position="121"/>
    </location>
</feature>
<evidence type="ECO:0000313" key="2">
    <source>
        <dbReference type="EMBL" id="PPB48089.1"/>
    </source>
</evidence>
<feature type="transmembrane region" description="Helical" evidence="1">
    <location>
        <begin position="63"/>
        <end position="89"/>
    </location>
</feature>
<keyword evidence="1" id="KW-0812">Transmembrane</keyword>
<protein>
    <recommendedName>
        <fullName evidence="4">DoxX family protein</fullName>
    </recommendedName>
</protein>
<proteinExistence type="predicted"/>
<organism evidence="2 3">
    <name type="scientific">Arthrobacter pityocampae</name>
    <dbReference type="NCBI Taxonomy" id="547334"/>
    <lineage>
        <taxon>Bacteria</taxon>
        <taxon>Bacillati</taxon>
        <taxon>Actinomycetota</taxon>
        <taxon>Actinomycetes</taxon>
        <taxon>Micrococcales</taxon>
        <taxon>Micrococcaceae</taxon>
        <taxon>Arthrobacter</taxon>
    </lineage>
</organism>
<keyword evidence="3" id="KW-1185">Reference proteome</keyword>
<evidence type="ECO:0000256" key="1">
    <source>
        <dbReference type="SAM" id="Phobius"/>
    </source>
</evidence>
<evidence type="ECO:0000313" key="3">
    <source>
        <dbReference type="Proteomes" id="UP000239297"/>
    </source>
</evidence>
<accession>A0A2S5IU60</accession>
<gene>
    <name evidence="2" type="ORF">C4K88_16325</name>
</gene>
<dbReference type="AlphaFoldDB" id="A0A2S5IU60"/>
<keyword evidence="1" id="KW-0472">Membrane</keyword>